<dbReference type="CDD" id="cd09874">
    <property type="entry name" value="PIN_MT3492-like"/>
    <property type="match status" value="1"/>
</dbReference>
<dbReference type="STRING" id="1855912.LuPra_06163"/>
<sequence>MTRYLGTSSLLKLYVDEPGSVEVLDRVESADVVATLTLTYTEVRAALARRRRERLLSPRGLAGGRRLLDTEWPAFIHLDVTPALCAGAGDLAERYRLRAYDSLHLAAYEIALGAGVDQTFFSSADLALCRAAKALAKALSRP</sequence>
<organism evidence="2 3">
    <name type="scientific">Luteitalea pratensis</name>
    <dbReference type="NCBI Taxonomy" id="1855912"/>
    <lineage>
        <taxon>Bacteria</taxon>
        <taxon>Pseudomonadati</taxon>
        <taxon>Acidobacteriota</taxon>
        <taxon>Vicinamibacteria</taxon>
        <taxon>Vicinamibacterales</taxon>
        <taxon>Vicinamibacteraceae</taxon>
        <taxon>Luteitalea</taxon>
    </lineage>
</organism>
<evidence type="ECO:0000313" key="2">
    <source>
        <dbReference type="EMBL" id="AMY12879.1"/>
    </source>
</evidence>
<evidence type="ECO:0000259" key="1">
    <source>
        <dbReference type="Pfam" id="PF01850"/>
    </source>
</evidence>
<evidence type="ECO:0000313" key="3">
    <source>
        <dbReference type="Proteomes" id="UP000076079"/>
    </source>
</evidence>
<reference evidence="2 3" key="1">
    <citation type="journal article" date="2016" name="Genome Announc.">
        <title>First Complete Genome Sequence of a Subdivision 6 Acidobacterium Strain.</title>
        <authorList>
            <person name="Huang S."/>
            <person name="Vieira S."/>
            <person name="Bunk B."/>
            <person name="Riedel T."/>
            <person name="Sproer C."/>
            <person name="Overmann J."/>
        </authorList>
    </citation>
    <scope>NUCLEOTIDE SEQUENCE [LARGE SCALE GENOMIC DNA]</scope>
    <source>
        <strain evidence="3">DSM 100886 HEG_-6_39</strain>
    </source>
</reference>
<dbReference type="Proteomes" id="UP000076079">
    <property type="component" value="Chromosome"/>
</dbReference>
<dbReference type="RefSeq" id="WP_110174295.1">
    <property type="nucleotide sequence ID" value="NZ_CP015136.1"/>
</dbReference>
<feature type="domain" description="PIN" evidence="1">
    <location>
        <begin position="5"/>
        <end position="107"/>
    </location>
</feature>
<dbReference type="Pfam" id="PF01850">
    <property type="entry name" value="PIN"/>
    <property type="match status" value="1"/>
</dbReference>
<dbReference type="InterPro" id="IPR029060">
    <property type="entry name" value="PIN-like_dom_sf"/>
</dbReference>
<dbReference type="InterPro" id="IPR002716">
    <property type="entry name" value="PIN_dom"/>
</dbReference>
<protein>
    <submittedName>
        <fullName evidence="2">Putative nucleic acid-binding protein, contains PIN domain</fullName>
    </submittedName>
</protein>
<gene>
    <name evidence="2" type="ORF">LuPra_06163</name>
</gene>
<dbReference type="EMBL" id="CP015136">
    <property type="protein sequence ID" value="AMY12879.1"/>
    <property type="molecule type" value="Genomic_DNA"/>
</dbReference>
<dbReference type="SUPFAM" id="SSF88723">
    <property type="entry name" value="PIN domain-like"/>
    <property type="match status" value="1"/>
</dbReference>
<dbReference type="AlphaFoldDB" id="A0A143PYK9"/>
<dbReference type="KEGG" id="abac:LuPra_06163"/>
<accession>A0A143PYK9</accession>
<reference evidence="3" key="2">
    <citation type="submission" date="2016-04" db="EMBL/GenBank/DDBJ databases">
        <title>First Complete Genome Sequence of a Subdivision 6 Acidobacterium.</title>
        <authorList>
            <person name="Huang S."/>
            <person name="Vieira S."/>
            <person name="Bunk B."/>
            <person name="Riedel T."/>
            <person name="Sproeer C."/>
            <person name="Overmann J."/>
        </authorList>
    </citation>
    <scope>NUCLEOTIDE SEQUENCE [LARGE SCALE GENOMIC DNA]</scope>
    <source>
        <strain evidence="3">DSM 100886 HEG_-6_39</strain>
    </source>
</reference>
<proteinExistence type="predicted"/>
<dbReference type="OrthoDB" id="164158at2"/>
<keyword evidence="3" id="KW-1185">Reference proteome</keyword>
<name>A0A143PYK9_LUTPR</name>
<dbReference type="Gene3D" id="3.40.50.1010">
    <property type="entry name" value="5'-nuclease"/>
    <property type="match status" value="1"/>
</dbReference>